<dbReference type="InterPro" id="IPR001584">
    <property type="entry name" value="Integrase_cat-core"/>
</dbReference>
<accession>A0A6V1V9I9</accession>
<evidence type="ECO:0000259" key="2">
    <source>
        <dbReference type="PROSITE" id="PS50878"/>
    </source>
</evidence>
<dbReference type="Gene3D" id="3.30.70.270">
    <property type="match status" value="2"/>
</dbReference>
<dbReference type="InterPro" id="IPR043128">
    <property type="entry name" value="Rev_trsase/Diguanyl_cyclase"/>
</dbReference>
<evidence type="ECO:0000259" key="3">
    <source>
        <dbReference type="PROSITE" id="PS50994"/>
    </source>
</evidence>
<evidence type="ECO:0000313" key="5">
    <source>
        <dbReference type="EMBL" id="CAE0643167.1"/>
    </source>
</evidence>
<dbReference type="CDD" id="cd09274">
    <property type="entry name" value="RNase_HI_RT_Ty3"/>
    <property type="match status" value="1"/>
</dbReference>
<feature type="domain" description="Integrase catalytic" evidence="3">
    <location>
        <begin position="478"/>
        <end position="630"/>
    </location>
</feature>
<dbReference type="InterPro" id="IPR000477">
    <property type="entry name" value="RT_dom"/>
</dbReference>
<evidence type="ECO:0008006" key="7">
    <source>
        <dbReference type="Google" id="ProtNLM"/>
    </source>
</evidence>
<dbReference type="PROSITE" id="PS50994">
    <property type="entry name" value="INTEGRASE"/>
    <property type="match status" value="1"/>
</dbReference>
<dbReference type="InterPro" id="IPR036397">
    <property type="entry name" value="RNaseH_sf"/>
</dbReference>
<dbReference type="SUPFAM" id="SSF56672">
    <property type="entry name" value="DNA/RNA polymerases"/>
    <property type="match status" value="1"/>
</dbReference>
<dbReference type="SUPFAM" id="SSF53098">
    <property type="entry name" value="Ribonuclease H-like"/>
    <property type="match status" value="1"/>
</dbReference>
<dbReference type="PROSITE" id="PS50878">
    <property type="entry name" value="RT_POL"/>
    <property type="match status" value="1"/>
</dbReference>
<dbReference type="Pfam" id="PF17919">
    <property type="entry name" value="RT_RNaseH_2"/>
    <property type="match status" value="1"/>
</dbReference>
<dbReference type="Gene3D" id="1.10.340.70">
    <property type="match status" value="1"/>
</dbReference>
<dbReference type="CDD" id="cd01647">
    <property type="entry name" value="RT_LTR"/>
    <property type="match status" value="1"/>
</dbReference>
<dbReference type="PANTHER" id="PTHR37984">
    <property type="entry name" value="PROTEIN CBG26694"/>
    <property type="match status" value="1"/>
</dbReference>
<dbReference type="GO" id="GO:0015074">
    <property type="term" value="P:DNA integration"/>
    <property type="evidence" value="ECO:0007669"/>
    <property type="project" value="InterPro"/>
</dbReference>
<evidence type="ECO:0000313" key="4">
    <source>
        <dbReference type="EMBL" id="CAE0643165.1"/>
    </source>
</evidence>
<dbReference type="EMBL" id="HBIU01049402">
    <property type="protein sequence ID" value="CAE0643165.1"/>
    <property type="molecule type" value="Transcribed_RNA"/>
</dbReference>
<dbReference type="AlphaFoldDB" id="A0A6V1V9I9"/>
<organism evidence="4">
    <name type="scientific">Heterosigma akashiwo</name>
    <name type="common">Chromophytic alga</name>
    <name type="synonym">Heterosigma carterae</name>
    <dbReference type="NCBI Taxonomy" id="2829"/>
    <lineage>
        <taxon>Eukaryota</taxon>
        <taxon>Sar</taxon>
        <taxon>Stramenopiles</taxon>
        <taxon>Ochrophyta</taxon>
        <taxon>Raphidophyceae</taxon>
        <taxon>Chattonellales</taxon>
        <taxon>Chattonellaceae</taxon>
        <taxon>Heterosigma</taxon>
    </lineage>
</organism>
<name>A0A6V1V9I9_HETAK</name>
<dbReference type="Pfam" id="PF00078">
    <property type="entry name" value="RVT_1"/>
    <property type="match status" value="1"/>
</dbReference>
<dbReference type="PANTHER" id="PTHR37984:SF5">
    <property type="entry name" value="PROTEIN NYNRIN-LIKE"/>
    <property type="match status" value="1"/>
</dbReference>
<dbReference type="EMBL" id="HBIU01049406">
    <property type="protein sequence ID" value="CAE0643170.1"/>
    <property type="molecule type" value="Transcribed_RNA"/>
</dbReference>
<feature type="domain" description="Reverse transcriptase" evidence="2">
    <location>
        <begin position="1"/>
        <end position="123"/>
    </location>
</feature>
<reference evidence="4" key="1">
    <citation type="submission" date="2021-01" db="EMBL/GenBank/DDBJ databases">
        <authorList>
            <person name="Corre E."/>
            <person name="Pelletier E."/>
            <person name="Niang G."/>
            <person name="Scheremetjew M."/>
            <person name="Finn R."/>
            <person name="Kale V."/>
            <person name="Holt S."/>
            <person name="Cochrane G."/>
            <person name="Meng A."/>
            <person name="Brown T."/>
            <person name="Cohen L."/>
        </authorList>
    </citation>
    <scope>NUCLEOTIDE SEQUENCE</scope>
    <source>
        <strain evidence="4">CCMP3107</strain>
    </source>
</reference>
<dbReference type="Gene3D" id="3.30.420.10">
    <property type="entry name" value="Ribonuclease H-like superfamily/Ribonuclease H"/>
    <property type="match status" value="1"/>
</dbReference>
<evidence type="ECO:0000313" key="6">
    <source>
        <dbReference type="EMBL" id="CAE0643170.1"/>
    </source>
</evidence>
<dbReference type="InterPro" id="IPR043502">
    <property type="entry name" value="DNA/RNA_pol_sf"/>
</dbReference>
<sequence>MKYKYYSELDLANAFNQMRVSPELSDLLTFTTSFGKVSYLVLPYGIKFATDAFQFGVENHFYEFLHKAMSIYVDNMLVYANTRRQHAKDLKDIFQRCRDGNLKLRLEKCVFGVEELRTLGFIVRKGSITVDPIKLQILKNAPIPTTPKELKSFLGLANYFRAYLPYLAHAAAPLYNLTHRSDDDFQWTDVEDRAYEKVKQLLERELMLHAFDEAKDIHVYVDASKVAIAGVILQEGKLISSVSRTLSKPERKWHIIELEALAVRYTLQKLRHFLHGRKFLCFTDHKPLLQIWKKAAKIENVRLLTSVLSVTEYDFELLHIPGEENVLADYGSRNIDPDIYPTDDELQDIEDWVGNMIASFVRPEEELPAITMDDYTHVDFDELQEKGFKETEENGALHVTVNRRVYTYVPNKLRQSFFHVFHAERHRGVNEMVLETKEAGYYFPGMKDTYLAFLSTCPCAGAKDFRTALRRTKGKGITALRPMDLVALDVYFYDQKYYLVMVDIFSKFPFVYTLKNKTMEEVAAAFKHWRSMFGTPSSLLVDNGGEFNSITDIPKQFTPIHHPQSNGAVERLNRELGNLSRVYGTTPDLAVVHLRTEHQRAMFLSGLKIKYSELTIAATSDPRRVYRPNDLCWLHKPRRSRRKHQPVFTGPHRVVSQEGEYTYVVTSHLDSTPQRYKKVDVNDVKRFIVPDTHYWRLKEVYKRDALVQLNLDENSSVNIDFKMLEVTTLDFLSHSGRNKVYVIPDWPCMAWYAALFTAENLDYVELPQEEDLFTDPNGNKLGKMAWKNYLFVLK</sequence>
<dbReference type="InterPro" id="IPR041577">
    <property type="entry name" value="RT_RNaseH_2"/>
</dbReference>
<dbReference type="InterPro" id="IPR050951">
    <property type="entry name" value="Retrovirus_Pol_polyprotein"/>
</dbReference>
<dbReference type="InterPro" id="IPR012337">
    <property type="entry name" value="RNaseH-like_sf"/>
</dbReference>
<gene>
    <name evidence="4" type="ORF">HAKA00212_LOCUS21956</name>
    <name evidence="5" type="ORF">HAKA00212_LOCUS21957</name>
    <name evidence="6" type="ORF">HAKA00212_LOCUS21959</name>
</gene>
<keyword evidence="1" id="KW-0511">Multifunctional enzyme</keyword>
<proteinExistence type="predicted"/>
<protein>
    <recommendedName>
        <fullName evidence="7">Integrase catalytic domain-containing protein</fullName>
    </recommendedName>
</protein>
<evidence type="ECO:0000256" key="1">
    <source>
        <dbReference type="ARBA" id="ARBA00023268"/>
    </source>
</evidence>
<dbReference type="GO" id="GO:0003824">
    <property type="term" value="F:catalytic activity"/>
    <property type="evidence" value="ECO:0007669"/>
    <property type="project" value="UniProtKB-KW"/>
</dbReference>
<dbReference type="GO" id="GO:0003676">
    <property type="term" value="F:nucleic acid binding"/>
    <property type="evidence" value="ECO:0007669"/>
    <property type="project" value="InterPro"/>
</dbReference>
<dbReference type="EMBL" id="HBIU01049403">
    <property type="protein sequence ID" value="CAE0643167.1"/>
    <property type="molecule type" value="Transcribed_RNA"/>
</dbReference>
<dbReference type="FunFam" id="3.30.70.270:FF:000020">
    <property type="entry name" value="Transposon Tf2-6 polyprotein-like Protein"/>
    <property type="match status" value="1"/>
</dbReference>